<reference evidence="1 2" key="1">
    <citation type="submission" date="2016-11" db="EMBL/GenBank/DDBJ databases">
        <authorList>
            <person name="Jaros S."/>
            <person name="Januszkiewicz K."/>
            <person name="Wedrychowicz H."/>
        </authorList>
    </citation>
    <scope>NUCLEOTIDE SEQUENCE [LARGE SCALE GENOMIC DNA]</scope>
    <source>
        <strain evidence="1 2">DSM 44523</strain>
    </source>
</reference>
<proteinExistence type="predicted"/>
<keyword evidence="2" id="KW-1185">Reference proteome</keyword>
<evidence type="ECO:0000313" key="2">
    <source>
        <dbReference type="Proteomes" id="UP000184501"/>
    </source>
</evidence>
<organism evidence="1 2">
    <name type="scientific">Streptoalloteichus hindustanus</name>
    <dbReference type="NCBI Taxonomy" id="2017"/>
    <lineage>
        <taxon>Bacteria</taxon>
        <taxon>Bacillati</taxon>
        <taxon>Actinomycetota</taxon>
        <taxon>Actinomycetes</taxon>
        <taxon>Pseudonocardiales</taxon>
        <taxon>Pseudonocardiaceae</taxon>
        <taxon>Streptoalloteichus</taxon>
    </lineage>
</organism>
<accession>A0A1M5FAF4</accession>
<sequence>MRGDEEDHVGLVLCPADDDTDSPDISWSYNRFDVFRRRLAQAGGFTLSEMRGFGGERPWDSVSTTLEPLLDHPDDDGTLTPAQCAAILPRLEAIADQWRQCDNDPLLKPYVDDALQLVTVLRCGVDKNVDLLFAQIAGDWLGLTGRRWSGRPRRRRRGRRTPPVPWR</sequence>
<dbReference type="Proteomes" id="UP000184501">
    <property type="component" value="Unassembled WGS sequence"/>
</dbReference>
<protein>
    <submittedName>
        <fullName evidence="1">Uncharacterized protein</fullName>
    </submittedName>
</protein>
<dbReference type="EMBL" id="FQVN01000005">
    <property type="protein sequence ID" value="SHF88580.1"/>
    <property type="molecule type" value="Genomic_DNA"/>
</dbReference>
<evidence type="ECO:0000313" key="1">
    <source>
        <dbReference type="EMBL" id="SHF88580.1"/>
    </source>
</evidence>
<gene>
    <name evidence="1" type="ORF">SAMN05444320_105347</name>
</gene>
<dbReference type="AlphaFoldDB" id="A0A1M5FAF4"/>
<name>A0A1M5FAF4_STRHI</name>